<keyword evidence="2" id="KW-1185">Reference proteome</keyword>
<dbReference type="AlphaFoldDB" id="A0A2S9Q509"/>
<evidence type="ECO:0000313" key="2">
    <source>
        <dbReference type="Proteomes" id="UP000237682"/>
    </source>
</evidence>
<protein>
    <submittedName>
        <fullName evidence="1">Uncharacterized protein</fullName>
    </submittedName>
</protein>
<name>A0A2S9Q509_9HYPH</name>
<proteinExistence type="predicted"/>
<dbReference type="Proteomes" id="UP000237682">
    <property type="component" value="Unassembled WGS sequence"/>
</dbReference>
<dbReference type="OrthoDB" id="7343305at2"/>
<gene>
    <name evidence="1" type="ORF">C5L14_26690</name>
</gene>
<evidence type="ECO:0000313" key="1">
    <source>
        <dbReference type="EMBL" id="PRH84442.1"/>
    </source>
</evidence>
<dbReference type="RefSeq" id="WP_105865100.1">
    <property type="nucleotide sequence ID" value="NZ_PUEJ01000013.1"/>
</dbReference>
<organism evidence="1 2">
    <name type="scientific">Labrys okinawensis</name>
    <dbReference type="NCBI Taxonomy" id="346911"/>
    <lineage>
        <taxon>Bacteria</taxon>
        <taxon>Pseudomonadati</taxon>
        <taxon>Pseudomonadota</taxon>
        <taxon>Alphaproteobacteria</taxon>
        <taxon>Hyphomicrobiales</taxon>
        <taxon>Xanthobacteraceae</taxon>
        <taxon>Labrys</taxon>
    </lineage>
</organism>
<sequence length="197" mass="20491">MTALMTAELAWYATGRFYRANDGSLADYGYFLHLPFADAPLFDGKPSETSAHFTFAATPFKADGIDNGALSLGLDPVGQFSLYLQRRPGATFADPASFAQGECIATFRRTSLVVGTTVAASLTSASGAILGTNVFSARLIASNPFEFAGKLYDLAQTVGMGITQFGTAATTPVAPPPPGYDLVLPFTGSAIALGRAG</sequence>
<dbReference type="EMBL" id="PUEJ01000013">
    <property type="protein sequence ID" value="PRH84442.1"/>
    <property type="molecule type" value="Genomic_DNA"/>
</dbReference>
<comment type="caution">
    <text evidence="1">The sequence shown here is derived from an EMBL/GenBank/DDBJ whole genome shotgun (WGS) entry which is preliminary data.</text>
</comment>
<reference evidence="1 2" key="1">
    <citation type="submission" date="2018-02" db="EMBL/GenBank/DDBJ databases">
        <title>Whole genome sequencing of endophytic bacterium.</title>
        <authorList>
            <person name="Eedara R."/>
            <person name="Podile A.R."/>
        </authorList>
    </citation>
    <scope>NUCLEOTIDE SEQUENCE [LARGE SCALE GENOMIC DNA]</scope>
    <source>
        <strain evidence="1 2">RP1T</strain>
    </source>
</reference>
<accession>A0A2S9Q509</accession>